<comment type="subcellular location">
    <subcellularLocation>
        <location evidence="1">Cell membrane</location>
        <topology evidence="1">Single-pass type I membrane protein</topology>
    </subcellularLocation>
</comment>
<dbReference type="InterPro" id="IPR001611">
    <property type="entry name" value="Leu-rich_rpt"/>
</dbReference>
<evidence type="ECO:0000256" key="3">
    <source>
        <dbReference type="ARBA" id="ARBA00012513"/>
    </source>
</evidence>
<sequence length="498" mass="54758">MNNLSGPIPASIGNLSNLSGLYLWENNLCGSIPSSIGNLSNLANLDLSENKLSGSICHEIGMLGSLSYLGNLSNLSVLYLYNNTFSGPIPEEIGKLGFLSELSLYMNNLSGPIPTSIGNLSNLSVLYLSDNALSGPIPEEIGKFGFLSDLRLHMNNLTGSIPASIGNLTKLTVLEISGVIPPQLGGSTQLHFLDLSFNHIVGQIPKELGRLTSLLLLNLGDNKLSGRMFLSLIVFGILYHVLKRQGKRNKLNSLREAQNGNMFEVWSYDGKMVYESIIEATEGFDSKHCVGVGGCGSVYKAVLQTGQVVAVKKFHSIQDNRIANAKAFENEIHALLEIRHHNVVKLYGFCSHPRHSFLVYEFLEGGSLKEILSNKKEVVNFEWVKRVNVVKGVVDALSYMHHDCSPRIVHRDISSKNIMLDLEYKAHISDFGTAKFLNPDSLNQTSFAGTFGYTAPSNSFVPFPNFSLLACIFFLKYLPQVHVIMCQSKCIVVVKLNE</sequence>
<comment type="similarity">
    <text evidence="2">Belongs to the RLP family.</text>
</comment>
<evidence type="ECO:0000313" key="23">
    <source>
        <dbReference type="Proteomes" id="UP000594261"/>
    </source>
</evidence>
<evidence type="ECO:0000256" key="5">
    <source>
        <dbReference type="ARBA" id="ARBA00022527"/>
    </source>
</evidence>
<dbReference type="EnsemblPlants" id="QL08p029104:mrna">
    <property type="protein sequence ID" value="QL08p029104:mrna"/>
    <property type="gene ID" value="QL08p029104"/>
</dbReference>
<dbReference type="Gene3D" id="1.10.510.10">
    <property type="entry name" value="Transferase(Phosphotransferase) domain 1"/>
    <property type="match status" value="1"/>
</dbReference>
<dbReference type="Gene3D" id="3.30.200.20">
    <property type="entry name" value="Phosphorylase Kinase, domain 1"/>
    <property type="match status" value="1"/>
</dbReference>
<dbReference type="Proteomes" id="UP000594261">
    <property type="component" value="Chromosome 8"/>
</dbReference>
<keyword evidence="7" id="KW-0433">Leucine-rich repeat</keyword>
<dbReference type="InterPro" id="IPR008266">
    <property type="entry name" value="Tyr_kinase_AS"/>
</dbReference>
<dbReference type="Gene3D" id="3.80.10.10">
    <property type="entry name" value="Ribonuclease Inhibitor"/>
    <property type="match status" value="2"/>
</dbReference>
<evidence type="ECO:0000313" key="22">
    <source>
        <dbReference type="EnsemblPlants" id="QL08p029104:mrna"/>
    </source>
</evidence>
<evidence type="ECO:0000256" key="16">
    <source>
        <dbReference type="ARBA" id="ARBA00023136"/>
    </source>
</evidence>
<keyword evidence="17" id="KW-0675">Receptor</keyword>
<dbReference type="FunFam" id="3.80.10.10:FF:000383">
    <property type="entry name" value="Leucine-rich repeat receptor protein kinase EMS1"/>
    <property type="match status" value="2"/>
</dbReference>
<evidence type="ECO:0000256" key="20">
    <source>
        <dbReference type="ARBA" id="ARBA00048679"/>
    </source>
</evidence>
<keyword evidence="18" id="KW-0325">Glycoprotein</keyword>
<evidence type="ECO:0000256" key="15">
    <source>
        <dbReference type="ARBA" id="ARBA00022989"/>
    </source>
</evidence>
<dbReference type="PROSITE" id="PS00109">
    <property type="entry name" value="PROTEIN_KINASE_TYR"/>
    <property type="match status" value="1"/>
</dbReference>
<dbReference type="SUPFAM" id="SSF52058">
    <property type="entry name" value="L domain-like"/>
    <property type="match status" value="1"/>
</dbReference>
<accession>A0A7N2MAQ5</accession>
<keyword evidence="5" id="KW-0723">Serine/threonine-protein kinase</keyword>
<dbReference type="PANTHER" id="PTHR48005">
    <property type="entry name" value="LEUCINE RICH REPEAT KINASE 2"/>
    <property type="match status" value="1"/>
</dbReference>
<organism evidence="22 23">
    <name type="scientific">Quercus lobata</name>
    <name type="common">Valley oak</name>
    <dbReference type="NCBI Taxonomy" id="97700"/>
    <lineage>
        <taxon>Eukaryota</taxon>
        <taxon>Viridiplantae</taxon>
        <taxon>Streptophyta</taxon>
        <taxon>Embryophyta</taxon>
        <taxon>Tracheophyta</taxon>
        <taxon>Spermatophyta</taxon>
        <taxon>Magnoliopsida</taxon>
        <taxon>eudicotyledons</taxon>
        <taxon>Gunneridae</taxon>
        <taxon>Pentapetalae</taxon>
        <taxon>rosids</taxon>
        <taxon>fabids</taxon>
        <taxon>Fagales</taxon>
        <taxon>Fagaceae</taxon>
        <taxon>Quercus</taxon>
    </lineage>
</organism>
<protein>
    <recommendedName>
        <fullName evidence="3">non-specific serine/threonine protein kinase</fullName>
        <ecNumber evidence="3">2.7.11.1</ecNumber>
    </recommendedName>
</protein>
<dbReference type="FunFam" id="3.80.10.10:FF:000356">
    <property type="entry name" value="LRR receptor-like serine/threonine-protein kinase"/>
    <property type="match status" value="1"/>
</dbReference>
<dbReference type="InterPro" id="IPR032675">
    <property type="entry name" value="LRR_dom_sf"/>
</dbReference>
<keyword evidence="6" id="KW-0597">Phosphoprotein</keyword>
<dbReference type="SUPFAM" id="SSF56112">
    <property type="entry name" value="Protein kinase-like (PK-like)"/>
    <property type="match status" value="1"/>
</dbReference>
<dbReference type="GO" id="GO:0005886">
    <property type="term" value="C:plasma membrane"/>
    <property type="evidence" value="ECO:0007669"/>
    <property type="project" value="UniProtKB-SubCell"/>
</dbReference>
<evidence type="ECO:0000256" key="12">
    <source>
        <dbReference type="ARBA" id="ARBA00022741"/>
    </source>
</evidence>
<keyword evidence="12" id="KW-0547">Nucleotide-binding</keyword>
<evidence type="ECO:0000256" key="13">
    <source>
        <dbReference type="ARBA" id="ARBA00022777"/>
    </source>
</evidence>
<evidence type="ECO:0000256" key="6">
    <source>
        <dbReference type="ARBA" id="ARBA00022553"/>
    </source>
</evidence>
<keyword evidence="10" id="KW-0732">Signal</keyword>
<dbReference type="Pfam" id="PF00069">
    <property type="entry name" value="Pkinase"/>
    <property type="match status" value="1"/>
</dbReference>
<dbReference type="OMA" id="EYKAHIS"/>
<keyword evidence="14" id="KW-0067">ATP-binding</keyword>
<evidence type="ECO:0000256" key="18">
    <source>
        <dbReference type="ARBA" id="ARBA00023180"/>
    </source>
</evidence>
<dbReference type="InterPro" id="IPR051420">
    <property type="entry name" value="Ser_Thr_Kinases_DiverseReg"/>
</dbReference>
<feature type="domain" description="Protein kinase" evidence="21">
    <location>
        <begin position="284"/>
        <end position="498"/>
    </location>
</feature>
<proteinExistence type="inferred from homology"/>
<reference evidence="22 23" key="1">
    <citation type="journal article" date="2016" name="G3 (Bethesda)">
        <title>First Draft Assembly and Annotation of the Genome of a California Endemic Oak Quercus lobata Nee (Fagaceae).</title>
        <authorList>
            <person name="Sork V.L."/>
            <person name="Fitz-Gibbon S.T."/>
            <person name="Puiu D."/>
            <person name="Crepeau M."/>
            <person name="Gugger P.F."/>
            <person name="Sherman R."/>
            <person name="Stevens K."/>
            <person name="Langley C.H."/>
            <person name="Pellegrini M."/>
            <person name="Salzberg S.L."/>
        </authorList>
    </citation>
    <scope>NUCLEOTIDE SEQUENCE [LARGE SCALE GENOMIC DNA]</scope>
    <source>
        <strain evidence="22 23">cv. SW786</strain>
    </source>
</reference>
<evidence type="ECO:0000256" key="1">
    <source>
        <dbReference type="ARBA" id="ARBA00004251"/>
    </source>
</evidence>
<dbReference type="EMBL" id="LRBV02000008">
    <property type="status" value="NOT_ANNOTATED_CDS"/>
    <property type="molecule type" value="Genomic_DNA"/>
</dbReference>
<evidence type="ECO:0000256" key="7">
    <source>
        <dbReference type="ARBA" id="ARBA00022614"/>
    </source>
</evidence>
<evidence type="ECO:0000259" key="21">
    <source>
        <dbReference type="PROSITE" id="PS50011"/>
    </source>
</evidence>
<evidence type="ECO:0000256" key="11">
    <source>
        <dbReference type="ARBA" id="ARBA00022737"/>
    </source>
</evidence>
<dbReference type="InterPro" id="IPR011009">
    <property type="entry name" value="Kinase-like_dom_sf"/>
</dbReference>
<dbReference type="Pfam" id="PF23598">
    <property type="entry name" value="LRR_14"/>
    <property type="match status" value="1"/>
</dbReference>
<evidence type="ECO:0000256" key="8">
    <source>
        <dbReference type="ARBA" id="ARBA00022679"/>
    </source>
</evidence>
<dbReference type="InterPro" id="IPR000719">
    <property type="entry name" value="Prot_kinase_dom"/>
</dbReference>
<comment type="catalytic activity">
    <reaction evidence="20">
        <text>L-seryl-[protein] + ATP = O-phospho-L-seryl-[protein] + ADP + H(+)</text>
        <dbReference type="Rhea" id="RHEA:17989"/>
        <dbReference type="Rhea" id="RHEA-COMP:9863"/>
        <dbReference type="Rhea" id="RHEA-COMP:11604"/>
        <dbReference type="ChEBI" id="CHEBI:15378"/>
        <dbReference type="ChEBI" id="CHEBI:29999"/>
        <dbReference type="ChEBI" id="CHEBI:30616"/>
        <dbReference type="ChEBI" id="CHEBI:83421"/>
        <dbReference type="ChEBI" id="CHEBI:456216"/>
        <dbReference type="EC" id="2.7.11.1"/>
    </reaction>
</comment>
<dbReference type="AlphaFoldDB" id="A0A7N2MAQ5"/>
<keyword evidence="13" id="KW-0418">Kinase</keyword>
<evidence type="ECO:0000256" key="10">
    <source>
        <dbReference type="ARBA" id="ARBA00022729"/>
    </source>
</evidence>
<dbReference type="EC" id="2.7.11.1" evidence="3"/>
<dbReference type="InParanoid" id="A0A7N2MAQ5"/>
<dbReference type="InterPro" id="IPR055414">
    <property type="entry name" value="LRR_R13L4/SHOC2-like"/>
</dbReference>
<keyword evidence="11" id="KW-0677">Repeat</keyword>
<evidence type="ECO:0000256" key="14">
    <source>
        <dbReference type="ARBA" id="ARBA00022840"/>
    </source>
</evidence>
<keyword evidence="16" id="KW-0472">Membrane</keyword>
<evidence type="ECO:0000256" key="9">
    <source>
        <dbReference type="ARBA" id="ARBA00022692"/>
    </source>
</evidence>
<reference evidence="22" key="2">
    <citation type="submission" date="2021-01" db="UniProtKB">
        <authorList>
            <consortium name="EnsemblPlants"/>
        </authorList>
    </citation>
    <scope>IDENTIFICATION</scope>
</reference>
<comment type="catalytic activity">
    <reaction evidence="19">
        <text>L-threonyl-[protein] + ATP = O-phospho-L-threonyl-[protein] + ADP + H(+)</text>
        <dbReference type="Rhea" id="RHEA:46608"/>
        <dbReference type="Rhea" id="RHEA-COMP:11060"/>
        <dbReference type="Rhea" id="RHEA-COMP:11605"/>
        <dbReference type="ChEBI" id="CHEBI:15378"/>
        <dbReference type="ChEBI" id="CHEBI:30013"/>
        <dbReference type="ChEBI" id="CHEBI:30616"/>
        <dbReference type="ChEBI" id="CHEBI:61977"/>
        <dbReference type="ChEBI" id="CHEBI:456216"/>
        <dbReference type="EC" id="2.7.11.1"/>
    </reaction>
</comment>
<dbReference type="GO" id="GO:0005524">
    <property type="term" value="F:ATP binding"/>
    <property type="evidence" value="ECO:0007669"/>
    <property type="project" value="UniProtKB-KW"/>
</dbReference>
<dbReference type="Pfam" id="PF00560">
    <property type="entry name" value="LRR_1"/>
    <property type="match status" value="3"/>
</dbReference>
<evidence type="ECO:0000256" key="4">
    <source>
        <dbReference type="ARBA" id="ARBA00022475"/>
    </source>
</evidence>
<keyword evidence="4" id="KW-1003">Cell membrane</keyword>
<keyword evidence="15" id="KW-1133">Transmembrane helix</keyword>
<keyword evidence="23" id="KW-1185">Reference proteome</keyword>
<dbReference type="Gramene" id="QL08p029104:mrna">
    <property type="protein sequence ID" value="QL08p029104:mrna"/>
    <property type="gene ID" value="QL08p029104"/>
</dbReference>
<keyword evidence="8" id="KW-0808">Transferase</keyword>
<dbReference type="FunFam" id="3.30.200.20:FF:000309">
    <property type="entry name" value="Leucine-rich repeat receptor protein kinase MSP1"/>
    <property type="match status" value="1"/>
</dbReference>
<dbReference type="PRINTS" id="PR00019">
    <property type="entry name" value="LEURICHRPT"/>
</dbReference>
<name>A0A7N2MAQ5_QUELO</name>
<dbReference type="PANTHER" id="PTHR48005:SF70">
    <property type="entry name" value="MDIS1-INTERACTING RECEPTOR LIKE KINASE 2-LIKE"/>
    <property type="match status" value="1"/>
</dbReference>
<dbReference type="GO" id="GO:0004674">
    <property type="term" value="F:protein serine/threonine kinase activity"/>
    <property type="evidence" value="ECO:0007669"/>
    <property type="project" value="UniProtKB-KW"/>
</dbReference>
<evidence type="ECO:0000256" key="2">
    <source>
        <dbReference type="ARBA" id="ARBA00009592"/>
    </source>
</evidence>
<keyword evidence="9" id="KW-0812">Transmembrane</keyword>
<evidence type="ECO:0000256" key="19">
    <source>
        <dbReference type="ARBA" id="ARBA00047899"/>
    </source>
</evidence>
<evidence type="ECO:0000256" key="17">
    <source>
        <dbReference type="ARBA" id="ARBA00023170"/>
    </source>
</evidence>
<dbReference type="PROSITE" id="PS50011">
    <property type="entry name" value="PROTEIN_KINASE_DOM"/>
    <property type="match status" value="1"/>
</dbReference>